<organism evidence="1 2">
    <name type="scientific">Chloroflexus islandicus</name>
    <dbReference type="NCBI Taxonomy" id="1707952"/>
    <lineage>
        <taxon>Bacteria</taxon>
        <taxon>Bacillati</taxon>
        <taxon>Chloroflexota</taxon>
        <taxon>Chloroflexia</taxon>
        <taxon>Chloroflexales</taxon>
        <taxon>Chloroflexineae</taxon>
        <taxon>Chloroflexaceae</taxon>
        <taxon>Chloroflexus</taxon>
    </lineage>
</organism>
<gene>
    <name evidence="1" type="ORF">A6A03_16955</name>
</gene>
<dbReference type="Proteomes" id="UP000078287">
    <property type="component" value="Unassembled WGS sequence"/>
</dbReference>
<reference evidence="1 2" key="1">
    <citation type="submission" date="2016-04" db="EMBL/GenBank/DDBJ databases">
        <title>Chloroflexus islandicus sp. nov., a thermophilic filamentous anoxygenic phototrophic bacterium from geyser Strokkur (Iceland).</title>
        <authorList>
            <person name="Gaisin V.A."/>
            <person name="Kalashnikov A.M."/>
            <person name="Sukhacheva M.V."/>
            <person name="Grouzdev D.S."/>
            <person name="Ivanov T.M."/>
            <person name="Kuznetsov B."/>
            <person name="Gorlenko V.M."/>
        </authorList>
    </citation>
    <scope>NUCLEOTIDE SEQUENCE [LARGE SCALE GENOMIC DNA]</scope>
    <source>
        <strain evidence="2">isl-2</strain>
    </source>
</reference>
<dbReference type="STRING" id="1707952.A6A03_16955"/>
<evidence type="ECO:0000313" key="2">
    <source>
        <dbReference type="Proteomes" id="UP000078287"/>
    </source>
</evidence>
<comment type="caution">
    <text evidence="1">The sequence shown here is derived from an EMBL/GenBank/DDBJ whole genome shotgun (WGS) entry which is preliminary data.</text>
</comment>
<dbReference type="OrthoDB" id="152318at2"/>
<name>A0A178M941_9CHLR</name>
<dbReference type="EMBL" id="LWQS01000067">
    <property type="protein sequence ID" value="OAN44404.1"/>
    <property type="molecule type" value="Genomic_DNA"/>
</dbReference>
<keyword evidence="2" id="KW-1185">Reference proteome</keyword>
<dbReference type="AlphaFoldDB" id="A0A178M941"/>
<proteinExistence type="predicted"/>
<dbReference type="RefSeq" id="WP_066789327.1">
    <property type="nucleotide sequence ID" value="NZ_LWQS01000067.1"/>
</dbReference>
<sequence>MSAHAPAELDLAVASLIMVRPDEDRAEYEEQYESVAAVQDQLREYGIDIDLLSQPGVEVWEGSIETMGALYQLARMAAHLERGNDLAPIIADGPVLEEDLDRAVTDVWDELVPSRYRHLINLQGINSYYLPVDFTDPIYLPFEDDEGEEDQAFFGSSVQLLRELSELAPQLIKAGVSPRSDAFRCLESLREAARQSVECGLPVIVW</sequence>
<protein>
    <submittedName>
        <fullName evidence="1">Uncharacterized protein</fullName>
    </submittedName>
</protein>
<accession>A0A178M941</accession>
<evidence type="ECO:0000313" key="1">
    <source>
        <dbReference type="EMBL" id="OAN44404.1"/>
    </source>
</evidence>